<evidence type="ECO:0000256" key="4">
    <source>
        <dbReference type="SAM" id="MobiDB-lite"/>
    </source>
</evidence>
<gene>
    <name evidence="5" type="primary">METTL14_1</name>
    <name evidence="5" type="ORF">IWQ60_005890</name>
</gene>
<dbReference type="GO" id="GO:0016422">
    <property type="term" value="F:mRNA (2'-O-methyladenosine-N6-)-methyltransferase activity"/>
    <property type="evidence" value="ECO:0007669"/>
    <property type="project" value="UniProtKB-EC"/>
</dbReference>
<evidence type="ECO:0000256" key="1">
    <source>
        <dbReference type="ARBA" id="ARBA00004123"/>
    </source>
</evidence>
<dbReference type="GO" id="GO:0003729">
    <property type="term" value="F:mRNA binding"/>
    <property type="evidence" value="ECO:0007669"/>
    <property type="project" value="TreeGrafter"/>
</dbReference>
<sequence length="373" mass="41907">MDNIGNDYASHFAQTRSRPQNYITDGDPATRFVEYPKLHELVRRKDALVAQRATPAMTLRTDLRQFPLASLGPRFFDVIVIDPPWKEYYDRARGVAKGTEVGEDPDAPPPSTPAGEPYWTWEDMAKLAIPDVAASPSFVFLWVGDGEGLDQGRKLLLQWGYRRCEDIVWVKTNKFTKRAATRPPGSVLERTKEHCLMGIKGTARRSTDAHFIHCNVDTDVIVAEEFEPGSTRKPDELFDIIEHFCLGRRRLYLFGEDHNVRPGWVTAGLGLTTSTYDAEQYHSLFCGPSSHLLGQDREIDSLRPKSPVGRDSQGGGGRGGAGNGRITIIIFPRRFLGTPRPRYMALIGRTTIPTFPIHRHPTPFHRLAVVTLT</sequence>
<dbReference type="EC" id="2.1.1.62" evidence="5"/>
<keyword evidence="5" id="KW-0808">Transferase</keyword>
<dbReference type="PROSITE" id="PS51143">
    <property type="entry name" value="MT_A70"/>
    <property type="match status" value="1"/>
</dbReference>
<evidence type="ECO:0000256" key="3">
    <source>
        <dbReference type="PROSITE-ProRule" id="PRU00489"/>
    </source>
</evidence>
<dbReference type="PROSITE" id="PS00092">
    <property type="entry name" value="N6_MTASE"/>
    <property type="match status" value="1"/>
</dbReference>
<dbReference type="PANTHER" id="PTHR13107">
    <property type="entry name" value="N6-ADENOSINE-METHYLTRANSFERASE NON-CATALYTIC SUBUNIT"/>
    <property type="match status" value="1"/>
</dbReference>
<dbReference type="InterPro" id="IPR002052">
    <property type="entry name" value="DNA_methylase_N6_adenine_CS"/>
</dbReference>
<keyword evidence="2" id="KW-0539">Nucleus</keyword>
<comment type="subcellular location">
    <subcellularLocation>
        <location evidence="1">Nucleus</location>
    </subcellularLocation>
</comment>
<evidence type="ECO:0000313" key="5">
    <source>
        <dbReference type="EMBL" id="KAJ1923422.1"/>
    </source>
</evidence>
<dbReference type="GO" id="GO:0005634">
    <property type="term" value="C:nucleus"/>
    <property type="evidence" value="ECO:0007669"/>
    <property type="project" value="UniProtKB-SubCell"/>
</dbReference>
<dbReference type="GO" id="GO:0032259">
    <property type="term" value="P:methylation"/>
    <property type="evidence" value="ECO:0007669"/>
    <property type="project" value="UniProtKB-KW"/>
</dbReference>
<feature type="region of interest" description="Disordered" evidence="4">
    <location>
        <begin position="1"/>
        <end position="25"/>
    </location>
</feature>
<comment type="similarity">
    <text evidence="3">Belongs to the MT-A70-like family.</text>
</comment>
<comment type="caution">
    <text evidence="5">The sequence shown here is derived from an EMBL/GenBank/DDBJ whole genome shotgun (WGS) entry which is preliminary data.</text>
</comment>
<dbReference type="GO" id="GO:0036396">
    <property type="term" value="C:RNA N6-methyladenosine methyltransferase complex"/>
    <property type="evidence" value="ECO:0007669"/>
    <property type="project" value="UniProtKB-ARBA"/>
</dbReference>
<dbReference type="PROSITE" id="PS51592">
    <property type="entry name" value="SAM_MTA70L_2"/>
    <property type="match status" value="1"/>
</dbReference>
<keyword evidence="5" id="KW-0489">Methyltransferase</keyword>
<feature type="compositionally biased region" description="Gly residues" evidence="4">
    <location>
        <begin position="312"/>
        <end position="323"/>
    </location>
</feature>
<organism evidence="5 6">
    <name type="scientific">Tieghemiomyces parasiticus</name>
    <dbReference type="NCBI Taxonomy" id="78921"/>
    <lineage>
        <taxon>Eukaryota</taxon>
        <taxon>Fungi</taxon>
        <taxon>Fungi incertae sedis</taxon>
        <taxon>Zoopagomycota</taxon>
        <taxon>Kickxellomycotina</taxon>
        <taxon>Dimargaritomycetes</taxon>
        <taxon>Dimargaritales</taxon>
        <taxon>Dimargaritaceae</taxon>
        <taxon>Tieghemiomyces</taxon>
    </lineage>
</organism>
<dbReference type="OrthoDB" id="14833at2759"/>
<dbReference type="Proteomes" id="UP001150569">
    <property type="component" value="Unassembled WGS sequence"/>
</dbReference>
<accession>A0A9W8ABG8</accession>
<feature type="compositionally biased region" description="Polar residues" evidence="4">
    <location>
        <begin position="12"/>
        <end position="23"/>
    </location>
</feature>
<evidence type="ECO:0000256" key="2">
    <source>
        <dbReference type="ARBA" id="ARBA00023242"/>
    </source>
</evidence>
<dbReference type="InterPro" id="IPR029063">
    <property type="entry name" value="SAM-dependent_MTases_sf"/>
</dbReference>
<dbReference type="InterPro" id="IPR045123">
    <property type="entry name" value="METTL14-like"/>
</dbReference>
<feature type="region of interest" description="Disordered" evidence="4">
    <location>
        <begin position="301"/>
        <end position="323"/>
    </location>
</feature>
<dbReference type="AlphaFoldDB" id="A0A9W8ABG8"/>
<name>A0A9W8ABG8_9FUNG</name>
<evidence type="ECO:0000313" key="6">
    <source>
        <dbReference type="Proteomes" id="UP001150569"/>
    </source>
</evidence>
<proteinExistence type="inferred from homology"/>
<dbReference type="EMBL" id="JANBPT010000335">
    <property type="protein sequence ID" value="KAJ1923422.1"/>
    <property type="molecule type" value="Genomic_DNA"/>
</dbReference>
<dbReference type="SUPFAM" id="SSF53335">
    <property type="entry name" value="S-adenosyl-L-methionine-dependent methyltransferases"/>
    <property type="match status" value="1"/>
</dbReference>
<protein>
    <submittedName>
        <fullName evidence="5">N6-adenosine-methyltransferase subunit mettl14</fullName>
        <ecNumber evidence="5">2.1.1.62</ecNumber>
    </submittedName>
</protein>
<reference evidence="5" key="1">
    <citation type="submission" date="2022-07" db="EMBL/GenBank/DDBJ databases">
        <title>Phylogenomic reconstructions and comparative analyses of Kickxellomycotina fungi.</title>
        <authorList>
            <person name="Reynolds N.K."/>
            <person name="Stajich J.E."/>
            <person name="Barry K."/>
            <person name="Grigoriev I.V."/>
            <person name="Crous P."/>
            <person name="Smith M.E."/>
        </authorList>
    </citation>
    <scope>NUCLEOTIDE SEQUENCE</scope>
    <source>
        <strain evidence="5">RSA 861</strain>
    </source>
</reference>
<dbReference type="PANTHER" id="PTHR13107:SF0">
    <property type="entry name" value="N6-ADENOSINE-METHYLTRANSFERASE NON-CATALYTIC SUBUNIT"/>
    <property type="match status" value="1"/>
</dbReference>
<keyword evidence="6" id="KW-1185">Reference proteome</keyword>
<dbReference type="InterPro" id="IPR007757">
    <property type="entry name" value="MT-A70-like"/>
</dbReference>
<dbReference type="Pfam" id="PF05063">
    <property type="entry name" value="MT-A70"/>
    <property type="match status" value="1"/>
</dbReference>